<dbReference type="OMA" id="WFISNEC"/>
<dbReference type="SUPFAM" id="SSF52540">
    <property type="entry name" value="P-loop containing nucleoside triphosphate hydrolases"/>
    <property type="match status" value="1"/>
</dbReference>
<dbReference type="Pfam" id="PF00350">
    <property type="entry name" value="Dynamin_N"/>
    <property type="match status" value="1"/>
</dbReference>
<dbReference type="CTD" id="36376719"/>
<dbReference type="GO" id="GO:0016787">
    <property type="term" value="F:hydrolase activity"/>
    <property type="evidence" value="ECO:0007669"/>
    <property type="project" value="UniProtKB-KW"/>
</dbReference>
<dbReference type="EMBL" id="LN609528">
    <property type="protein sequence ID" value="CEF64354.1"/>
    <property type="molecule type" value="Genomic_DNA"/>
</dbReference>
<dbReference type="OrthoDB" id="422720at2759"/>
<feature type="domain" description="Dynamin N-terminal" evidence="2">
    <location>
        <begin position="102"/>
        <end position="261"/>
    </location>
</feature>
<feature type="region of interest" description="Disordered" evidence="1">
    <location>
        <begin position="563"/>
        <end position="638"/>
    </location>
</feature>
<reference evidence="3 4" key="1">
    <citation type="submission" date="2014-09" db="EMBL/GenBank/DDBJ databases">
        <authorList>
            <person name="Martin A.A."/>
        </authorList>
    </citation>
    <scope>NUCLEOTIDE SEQUENCE</scope>
    <source>
        <strain evidence="4">ED321</strain>
        <strain evidence="3">ED321 Heterogonic</strain>
    </source>
</reference>
<evidence type="ECO:0000256" key="1">
    <source>
        <dbReference type="SAM" id="MobiDB-lite"/>
    </source>
</evidence>
<keyword evidence="4" id="KW-1185">Reference proteome</keyword>
<dbReference type="Proteomes" id="UP000035682">
    <property type="component" value="Unplaced"/>
</dbReference>
<dbReference type="RefSeq" id="XP_024503555.1">
    <property type="nucleotide sequence ID" value="XM_024649705.1"/>
</dbReference>
<proteinExistence type="predicted"/>
<keyword evidence="3" id="KW-0378">Hydrolase</keyword>
<dbReference type="WormBase" id="SRAE_1000260800">
    <property type="protein sequence ID" value="SRP06652"/>
    <property type="gene ID" value="WBGene00259224"/>
</dbReference>
<dbReference type="WBParaSite" id="SRAE_1000260800.1">
    <property type="protein sequence ID" value="SRAE_1000260800.1"/>
    <property type="gene ID" value="WBGene00259224"/>
</dbReference>
<evidence type="ECO:0000259" key="2">
    <source>
        <dbReference type="Pfam" id="PF00350"/>
    </source>
</evidence>
<dbReference type="Gene3D" id="3.40.50.300">
    <property type="entry name" value="P-loop containing nucleotide triphosphate hydrolases"/>
    <property type="match status" value="1"/>
</dbReference>
<feature type="compositionally biased region" description="Basic and acidic residues" evidence="1">
    <location>
        <begin position="563"/>
        <end position="591"/>
    </location>
</feature>
<evidence type="ECO:0000313" key="5">
    <source>
        <dbReference type="WBParaSite" id="SRAE_1000260800.1"/>
    </source>
</evidence>
<accession>A0A090MWV7</accession>
<evidence type="ECO:0000313" key="6">
    <source>
        <dbReference type="WormBase" id="SRAE_1000260800"/>
    </source>
</evidence>
<feature type="compositionally biased region" description="Basic and acidic residues" evidence="1">
    <location>
        <begin position="622"/>
        <end position="631"/>
    </location>
</feature>
<dbReference type="InterPro" id="IPR027417">
    <property type="entry name" value="P-loop_NTPase"/>
</dbReference>
<dbReference type="AlphaFoldDB" id="A0A090MWV7"/>
<gene>
    <name evidence="3 5 6" type="ORF">SRAE_1000260800</name>
</gene>
<protein>
    <submittedName>
        <fullName evidence="3">Dynamin, GTPase domain and P-loop containing nucleoside triphosphate hydrolase domain-containing protein</fullName>
    </submittedName>
</protein>
<dbReference type="Gene3D" id="1.10.268.20">
    <property type="match status" value="1"/>
</dbReference>
<organism evidence="3">
    <name type="scientific">Strongyloides ratti</name>
    <name type="common">Parasitic roundworm</name>
    <dbReference type="NCBI Taxonomy" id="34506"/>
    <lineage>
        <taxon>Eukaryota</taxon>
        <taxon>Metazoa</taxon>
        <taxon>Ecdysozoa</taxon>
        <taxon>Nematoda</taxon>
        <taxon>Chromadorea</taxon>
        <taxon>Rhabditida</taxon>
        <taxon>Tylenchina</taxon>
        <taxon>Panagrolaimomorpha</taxon>
        <taxon>Strongyloidoidea</taxon>
        <taxon>Strongyloididae</taxon>
        <taxon>Strongyloides</taxon>
    </lineage>
</organism>
<reference evidence="5" key="2">
    <citation type="submission" date="2020-12" db="UniProtKB">
        <authorList>
            <consortium name="WormBaseParasite"/>
        </authorList>
    </citation>
    <scope>IDENTIFICATION</scope>
</reference>
<feature type="compositionally biased region" description="Polar residues" evidence="1">
    <location>
        <begin position="606"/>
        <end position="621"/>
    </location>
</feature>
<dbReference type="GeneID" id="36376719"/>
<evidence type="ECO:0000313" key="4">
    <source>
        <dbReference type="Proteomes" id="UP000035682"/>
    </source>
</evidence>
<dbReference type="InterPro" id="IPR045063">
    <property type="entry name" value="Dynamin_N"/>
</dbReference>
<evidence type="ECO:0000313" key="3">
    <source>
        <dbReference type="EMBL" id="CEF64354.1"/>
    </source>
</evidence>
<dbReference type="STRING" id="34506.A0A090MWV7"/>
<name>A0A090MWV7_STRRB</name>
<sequence length="638" mass="73816">MCGNNNKISESAASKRGKSVSKCLNKKVSISKPESVSIKRKISSIKQEVVDININPKVIGALKSVPIFYQKCIHPLEKFYPINSVTGTLPWTDTEITGKPTIIVVGSSGTGKTSLVNFLLDSDYKGSSNKDGTNKITIIQFGSENAEVLNKSIYKTNSNFQFKQLDLFESDIKENVEEKVTTVNSTSNCLKYINLIDTPGYRANELNLHTNEKFDEIYKYLFQRVEGIIVTFDHERLNDSIKKLLKLLSIHLHKTIFILNKSEEVKKTDELIKAREKLLWFISNECKNKKPPQLFFGSYKNTPIKLNSFNELFLKDMDEINENIKKIYSQYIVTRLHCIEDHCITVYAYSIFFTTFYKVIKKHYSTDTCTAVYQIENGIKLALQSLPKCNIVEKKITEFDIYLENKSKILNRQLKSCDNYILDELREFLNTSFKNILKAGKDESKKLKKTSDFVLPRRKIIDNKSQEKNSTKTKTKIITIHCSKDNKKDNEIIKKLEAEKNALEMEKKKREEEIKIRNELEAKQKNEKNLKDKIEAELRLKLELEMQQKNEIEKIKKAEEEKRLADQEKIRKLEEEKHLRNLKDQKEESKEKHSKPVIVVVKGNDNKNNTSKSRSQKSNTSRSEKSGKSDKGFNITLV</sequence>